<dbReference type="CDD" id="cd16282">
    <property type="entry name" value="metallo-hydrolase-like_MBL-fold"/>
    <property type="match status" value="1"/>
</dbReference>
<gene>
    <name evidence="3" type="ORF">H2509_19770</name>
</gene>
<name>A0A839AK49_9HYPH</name>
<evidence type="ECO:0000256" key="1">
    <source>
        <dbReference type="SAM" id="MobiDB-lite"/>
    </source>
</evidence>
<feature type="compositionally biased region" description="Acidic residues" evidence="1">
    <location>
        <begin position="355"/>
        <end position="366"/>
    </location>
</feature>
<protein>
    <submittedName>
        <fullName evidence="3">MBL fold metallo-hydrolase</fullName>
    </submittedName>
</protein>
<keyword evidence="3" id="KW-0378">Hydrolase</keyword>
<proteinExistence type="predicted"/>
<dbReference type="Proteomes" id="UP000541109">
    <property type="component" value="Unassembled WGS sequence"/>
</dbReference>
<dbReference type="PANTHER" id="PTHR42951:SF20">
    <property type="entry name" value="BETA LACTAMASE"/>
    <property type="match status" value="1"/>
</dbReference>
<dbReference type="RefSeq" id="WP_182168200.1">
    <property type="nucleotide sequence ID" value="NZ_JACFXV010000067.1"/>
</dbReference>
<evidence type="ECO:0000313" key="3">
    <source>
        <dbReference type="EMBL" id="MBA5779374.1"/>
    </source>
</evidence>
<dbReference type="InterPro" id="IPR001279">
    <property type="entry name" value="Metallo-B-lactamas"/>
</dbReference>
<dbReference type="EMBL" id="JACFXV010000067">
    <property type="protein sequence ID" value="MBA5779374.1"/>
    <property type="molecule type" value="Genomic_DNA"/>
</dbReference>
<dbReference type="PANTHER" id="PTHR42951">
    <property type="entry name" value="METALLO-BETA-LACTAMASE DOMAIN-CONTAINING"/>
    <property type="match status" value="1"/>
</dbReference>
<dbReference type="InterPro" id="IPR036866">
    <property type="entry name" value="RibonucZ/Hydroxyglut_hydro"/>
</dbReference>
<sequence length="366" mass="40660">MGESFASVGDTEERSTNFREVGRDCYAYTAVGDPSSGVVVGEKEVVVIDTQPTPARAEILLARIREIADVPVRRVVLTHFHATRTLGATVFGASEILCSDLTRHLISERGKQDLESEAGRFPRLFRDAKTIPGLTWPTTTFSSSLTMWLGNREVRLMNLGRGHTMGDIVCFVPDAGVLYAGDLVENASAPYCGDGHIADWLRTLERLRAFKAEALVPGRGEPIRGTEAVHEAIDLTRDYLETLQETVKGAVERKFSLEDTYRAAEQVMGPDFSGLALFGHRLPFNVARAYDEAKKIGHPRIWTAERDREIWHLFQTVAAMDDVVPEEDYEVTGEEAGNTQGRDDKSEKALKALEEEFEEDAREAVD</sequence>
<dbReference type="SMART" id="SM00849">
    <property type="entry name" value="Lactamase_B"/>
    <property type="match status" value="1"/>
</dbReference>
<keyword evidence="4" id="KW-1185">Reference proteome</keyword>
<accession>A0A839AK49</accession>
<feature type="region of interest" description="Disordered" evidence="1">
    <location>
        <begin position="326"/>
        <end position="366"/>
    </location>
</feature>
<dbReference type="GO" id="GO:0016787">
    <property type="term" value="F:hydrolase activity"/>
    <property type="evidence" value="ECO:0007669"/>
    <property type="project" value="UniProtKB-KW"/>
</dbReference>
<dbReference type="InterPro" id="IPR050855">
    <property type="entry name" value="NDM-1-like"/>
</dbReference>
<dbReference type="Pfam" id="PF00753">
    <property type="entry name" value="Lactamase_B"/>
    <property type="match status" value="1"/>
</dbReference>
<comment type="caution">
    <text evidence="3">The sequence shown here is derived from an EMBL/GenBank/DDBJ whole genome shotgun (WGS) entry which is preliminary data.</text>
</comment>
<dbReference type="SUPFAM" id="SSF56281">
    <property type="entry name" value="Metallo-hydrolase/oxidoreductase"/>
    <property type="match status" value="1"/>
</dbReference>
<evidence type="ECO:0000313" key="4">
    <source>
        <dbReference type="Proteomes" id="UP000541109"/>
    </source>
</evidence>
<reference evidence="3 4" key="1">
    <citation type="submission" date="2020-07" db="EMBL/GenBank/DDBJ databases">
        <title>Stappia sp., F7233, whole genome shotgun sequencing project.</title>
        <authorList>
            <person name="Jiang S."/>
            <person name="Liu Z.W."/>
            <person name="Du Z.J."/>
        </authorList>
    </citation>
    <scope>NUCLEOTIDE SEQUENCE [LARGE SCALE GENOMIC DNA]</scope>
    <source>
        <strain evidence="3 4">F7233</strain>
    </source>
</reference>
<feature type="domain" description="Metallo-beta-lactamase" evidence="2">
    <location>
        <begin position="33"/>
        <end position="219"/>
    </location>
</feature>
<dbReference type="AlphaFoldDB" id="A0A839AK49"/>
<organism evidence="3 4">
    <name type="scientific">Stappia albiluteola</name>
    <dbReference type="NCBI Taxonomy" id="2758565"/>
    <lineage>
        <taxon>Bacteria</taxon>
        <taxon>Pseudomonadati</taxon>
        <taxon>Pseudomonadota</taxon>
        <taxon>Alphaproteobacteria</taxon>
        <taxon>Hyphomicrobiales</taxon>
        <taxon>Stappiaceae</taxon>
        <taxon>Stappia</taxon>
    </lineage>
</organism>
<dbReference type="Gene3D" id="3.60.15.10">
    <property type="entry name" value="Ribonuclease Z/Hydroxyacylglutathione hydrolase-like"/>
    <property type="match status" value="1"/>
</dbReference>
<feature type="compositionally biased region" description="Basic and acidic residues" evidence="1">
    <location>
        <begin position="341"/>
        <end position="354"/>
    </location>
</feature>
<evidence type="ECO:0000259" key="2">
    <source>
        <dbReference type="SMART" id="SM00849"/>
    </source>
</evidence>